<proteinExistence type="inferred from homology"/>
<dbReference type="InterPro" id="IPR018145">
    <property type="entry name" value="CagE_TrbE_VirB_cntrl_dom"/>
</dbReference>
<keyword evidence="6" id="KW-1185">Reference proteome</keyword>
<dbReference type="InterPro" id="IPR003593">
    <property type="entry name" value="AAA+_ATPase"/>
</dbReference>
<dbReference type="OrthoDB" id="9816422at2"/>
<dbReference type="PANTHER" id="PTHR30121">
    <property type="entry name" value="UNCHARACTERIZED PROTEIN YJGR-RELATED"/>
    <property type="match status" value="1"/>
</dbReference>
<dbReference type="Gene3D" id="3.40.50.300">
    <property type="entry name" value="P-loop containing nucleotide triphosphate hydrolases"/>
    <property type="match status" value="1"/>
</dbReference>
<evidence type="ECO:0000256" key="1">
    <source>
        <dbReference type="ARBA" id="ARBA00006512"/>
    </source>
</evidence>
<dbReference type="InterPro" id="IPR027417">
    <property type="entry name" value="P-loop_NTPase"/>
</dbReference>
<reference evidence="6" key="1">
    <citation type="submission" date="2016-10" db="EMBL/GenBank/DDBJ databases">
        <authorList>
            <person name="Varghese N."/>
            <person name="Submissions S."/>
        </authorList>
    </citation>
    <scope>NUCLEOTIDE SEQUENCE [LARGE SCALE GENOMIC DNA]</scope>
    <source>
        <strain evidence="6">DSM 10146</strain>
    </source>
</reference>
<protein>
    <submittedName>
        <fullName evidence="5">Type IV secretion system protein VirB4</fullName>
    </submittedName>
</protein>
<dbReference type="AlphaFoldDB" id="A0A1G7MM05"/>
<evidence type="ECO:0000313" key="6">
    <source>
        <dbReference type="Proteomes" id="UP000198994"/>
    </source>
</evidence>
<evidence type="ECO:0000259" key="4">
    <source>
        <dbReference type="SMART" id="SM00382"/>
    </source>
</evidence>
<evidence type="ECO:0000256" key="3">
    <source>
        <dbReference type="ARBA" id="ARBA00022840"/>
    </source>
</evidence>
<dbReference type="GO" id="GO:0005524">
    <property type="term" value="F:ATP binding"/>
    <property type="evidence" value="ECO:0007669"/>
    <property type="project" value="UniProtKB-KW"/>
</dbReference>
<name>A0A1G7MM05_9RHOB</name>
<dbReference type="EMBL" id="FNAV01000038">
    <property type="protein sequence ID" value="SDF62888.1"/>
    <property type="molecule type" value="Genomic_DNA"/>
</dbReference>
<dbReference type="Proteomes" id="UP000198994">
    <property type="component" value="Unassembled WGS sequence"/>
</dbReference>
<dbReference type="STRING" id="282683.SAMN04488105_1387"/>
<accession>A0A1G7MM05</accession>
<organism evidence="5 6">
    <name type="scientific">Salipiger thiooxidans</name>
    <dbReference type="NCBI Taxonomy" id="282683"/>
    <lineage>
        <taxon>Bacteria</taxon>
        <taxon>Pseudomonadati</taxon>
        <taxon>Pseudomonadota</taxon>
        <taxon>Alphaproteobacteria</taxon>
        <taxon>Rhodobacterales</taxon>
        <taxon>Roseobacteraceae</taxon>
        <taxon>Salipiger</taxon>
    </lineage>
</organism>
<dbReference type="SUPFAM" id="SSF52540">
    <property type="entry name" value="P-loop containing nucleoside triphosphate hydrolases"/>
    <property type="match status" value="1"/>
</dbReference>
<dbReference type="Gene3D" id="1.10.8.730">
    <property type="match status" value="1"/>
</dbReference>
<sequence length="790" mass="86794">MSLDRLSALFEDSALLRSVLPDSLFAEEPVARHLPYLSAPEDDLILTRQGDLLASAVIGGIDSFTAEAPEIEALTHGFARLVGQLGERFGFYVNKITIPADLDLAPMDEGGFAAEIDRRWRATIAAKSLKRRVLLLTIAMRPSASQKMGLGRAVKPTFEADLAVRKERIAEAMGLLQAMYHALGFRRLRVSEGDWLGYLGTIQGQAFQPMHGQPGQFLSASMTNAQYLFKGKRFAIDTGMSRRVGAIFGVKAWPNKSLPTVLDALELPYDIVVTNSFTPIRNNEAEEKIARTARQMGATEDAAQSLREGLYELLDDIASGRGVLGKHQLTVMVTAGSEQALEEAASEVWRAGQESGATLVRESFAARAMFFSQAPGNWRYRHRAALTTSTNFADFAAFHAGAPGRDKAQCPWGETITVLPSVSSCQYRFNFHEPGSRSAEPSGGHTLVLGRPGSGKTLGTAFLMAQARRVGARIVVFDKDLGLEMAMRAMGGTYSTVRIGQPTGFNPFLTETDSRGAAWLTDWTADILSRSGRPLETFQTVALNDAIRRVVAAEPELRSFSALASAVNQTDDDGDLVARVREWTAAGRFGWLFDEEAETGIQIGEDVVGIDMSELLDLGTERTALLAYLFRRIERVIEDRRPTILVIDEAWKMLNDEMFVKRLQEWLVTMRKKNCVVMMLTQTPGHLAQSSVGSIISEMVSTQILFPNPAAHPEDYRVLKLNDREAEFVSQSTGGLRLALLRSAGDSLFVNFDLSGLGPDLVTVLGGGARGEDRAPFEWRRNPDFWKDMA</sequence>
<keyword evidence="3" id="KW-0067">ATP-binding</keyword>
<dbReference type="SMART" id="SM00382">
    <property type="entry name" value="AAA"/>
    <property type="match status" value="1"/>
</dbReference>
<evidence type="ECO:0000256" key="2">
    <source>
        <dbReference type="ARBA" id="ARBA00022741"/>
    </source>
</evidence>
<gene>
    <name evidence="5" type="ORF">SAMN04488105_1387</name>
</gene>
<dbReference type="Pfam" id="PF03135">
    <property type="entry name" value="CagE_TrbE_VirB"/>
    <property type="match status" value="1"/>
</dbReference>
<dbReference type="RefSeq" id="WP_089964153.1">
    <property type="nucleotide sequence ID" value="NZ_FNAV01000038.1"/>
</dbReference>
<evidence type="ECO:0000313" key="5">
    <source>
        <dbReference type="EMBL" id="SDF62888.1"/>
    </source>
</evidence>
<dbReference type="InterPro" id="IPR051162">
    <property type="entry name" value="T4SS_component"/>
</dbReference>
<feature type="domain" description="AAA+ ATPase" evidence="4">
    <location>
        <begin position="442"/>
        <end position="710"/>
    </location>
</feature>
<keyword evidence="2" id="KW-0547">Nucleotide-binding</keyword>
<comment type="similarity">
    <text evidence="1">Belongs to the TrbE/VirB4 family.</text>
</comment>
<dbReference type="PANTHER" id="PTHR30121:SF12">
    <property type="entry name" value="TYPE IV SECRETION SYSTEM PROTEIN CAGE"/>
    <property type="match status" value="1"/>
</dbReference>